<evidence type="ECO:0000256" key="5">
    <source>
        <dbReference type="ARBA" id="ARBA00022842"/>
    </source>
</evidence>
<keyword evidence="3 10" id="KW-0255">Endonuclease</keyword>
<name>A0ABN0DMU2_9FIRM</name>
<comment type="function">
    <text evidence="10">CRISPR (clustered regularly interspaced short palindromic repeat), is an adaptive immune system that provides protection against mobile genetic elements (viruses, transposable elements and conjugative plasmids). CRISPR clusters contain spacers, sequences complementary to antecedent mobile elements, and target invading nucleic acids. CRISPR clusters are transcribed and processed into CRISPR RNA (crRNA). Acts as a dsDNA endonuclease. Involved in the integration of spacer DNA into the CRISPR cassette.</text>
</comment>
<keyword evidence="6 10" id="KW-0051">Antiviral defense</keyword>
<feature type="binding site" evidence="10">
    <location>
        <position position="166"/>
    </location>
    <ligand>
        <name>Mn(2+)</name>
        <dbReference type="ChEBI" id="CHEBI:29035"/>
    </ligand>
</feature>
<feature type="binding site" evidence="10">
    <location>
        <position position="234"/>
    </location>
    <ligand>
        <name>Mn(2+)</name>
        <dbReference type="ChEBI" id="CHEBI:29035"/>
    </ligand>
</feature>
<keyword evidence="2 10" id="KW-0479">Metal-binding</keyword>
<keyword evidence="7 10" id="KW-0238">DNA-binding</keyword>
<keyword evidence="8 10" id="KW-0464">Manganese</keyword>
<dbReference type="EC" id="3.1.-.-" evidence="10"/>
<comment type="similarity">
    <text evidence="10">Belongs to the CRISPR-associated endonuclease Cas1 family.</text>
</comment>
<evidence type="ECO:0000313" key="12">
    <source>
        <dbReference type="Proteomes" id="UP000003175"/>
    </source>
</evidence>
<dbReference type="EMBL" id="ADGH01000019">
    <property type="protein sequence ID" value="EHG23343.1"/>
    <property type="molecule type" value="Genomic_DNA"/>
</dbReference>
<evidence type="ECO:0000256" key="8">
    <source>
        <dbReference type="ARBA" id="ARBA00023211"/>
    </source>
</evidence>
<keyword evidence="1 10" id="KW-0540">Nuclease</keyword>
<reference evidence="11 12" key="1">
    <citation type="submission" date="2011-08" db="EMBL/GenBank/DDBJ databases">
        <title>The Genome Sequence of Selenomonas noxia F0398.</title>
        <authorList>
            <consortium name="The Broad Institute Genome Sequencing Platform"/>
            <person name="Earl A."/>
            <person name="Ward D."/>
            <person name="Feldgarden M."/>
            <person name="Gevers D."/>
            <person name="Izard J."/>
            <person name="Ganesan A."/>
            <person name="Blanton J.M."/>
            <person name="Baranova O.V."/>
            <person name="Tanner A.C."/>
            <person name="Dewhirst F.E."/>
            <person name="Young S.K."/>
            <person name="Zeng Q."/>
            <person name="Gargeya S."/>
            <person name="Fitzgerald M."/>
            <person name="Haas B."/>
            <person name="Abouelleil A."/>
            <person name="Alvarado L."/>
            <person name="Arachchi H.M."/>
            <person name="Berlin A."/>
            <person name="Brown A."/>
            <person name="Chapman S.B."/>
            <person name="Chen Z."/>
            <person name="Dunbar C."/>
            <person name="Freedman E."/>
            <person name="Gearin G."/>
            <person name="Gellesch M."/>
            <person name="Goldberg J."/>
            <person name="Griggs A."/>
            <person name="Gujja S."/>
            <person name="Heiman D."/>
            <person name="Howarth C."/>
            <person name="Larson L."/>
            <person name="Lui A."/>
            <person name="MacDonald P.J.P."/>
            <person name="Montmayeur A."/>
            <person name="Murphy C."/>
            <person name="Neiman D."/>
            <person name="Pearson M."/>
            <person name="Priest M."/>
            <person name="Roberts A."/>
            <person name="Saif S."/>
            <person name="Shea T."/>
            <person name="Shenoy N."/>
            <person name="Sisk P."/>
            <person name="Stolte C."/>
            <person name="Sykes S."/>
            <person name="Wortman J."/>
            <person name="Nusbaum C."/>
            <person name="Birren B."/>
        </authorList>
    </citation>
    <scope>NUCLEOTIDE SEQUENCE [LARGE SCALE GENOMIC DNA]</scope>
    <source>
        <strain evidence="11 12">F0398</strain>
    </source>
</reference>
<evidence type="ECO:0000256" key="4">
    <source>
        <dbReference type="ARBA" id="ARBA00022801"/>
    </source>
</evidence>
<comment type="subunit">
    <text evidence="9 10">Homodimer, forms a heterotetramer with a Cas2 homodimer.</text>
</comment>
<gene>
    <name evidence="10" type="primary">cas1</name>
    <name evidence="11" type="ORF">HMPREF9432_01923</name>
</gene>
<dbReference type="Proteomes" id="UP000003175">
    <property type="component" value="Unassembled WGS sequence"/>
</dbReference>
<protein>
    <recommendedName>
        <fullName evidence="10">CRISPR-associated endonuclease Cas1</fullName>
        <ecNumber evidence="10">3.1.-.-</ecNumber>
    </recommendedName>
</protein>
<organism evidence="11 12">
    <name type="scientific">Selenomonas noxia F0398</name>
    <dbReference type="NCBI Taxonomy" id="702437"/>
    <lineage>
        <taxon>Bacteria</taxon>
        <taxon>Bacillati</taxon>
        <taxon>Bacillota</taxon>
        <taxon>Negativicutes</taxon>
        <taxon>Selenomonadales</taxon>
        <taxon>Selenomonadaceae</taxon>
        <taxon>Selenomonas</taxon>
    </lineage>
</organism>
<dbReference type="Gene3D" id="1.20.120.920">
    <property type="entry name" value="CRISPR-associated endonuclease Cas1, C-terminal domain"/>
    <property type="match status" value="1"/>
</dbReference>
<evidence type="ECO:0000313" key="11">
    <source>
        <dbReference type="EMBL" id="EHG23343.1"/>
    </source>
</evidence>
<dbReference type="Gene3D" id="3.100.10.20">
    <property type="entry name" value="CRISPR-associated endonuclease Cas1, N-terminal domain"/>
    <property type="match status" value="1"/>
</dbReference>
<evidence type="ECO:0000256" key="1">
    <source>
        <dbReference type="ARBA" id="ARBA00022722"/>
    </source>
</evidence>
<comment type="cofactor">
    <cofactor evidence="10">
        <name>Mg(2+)</name>
        <dbReference type="ChEBI" id="CHEBI:18420"/>
    </cofactor>
    <cofactor evidence="10">
        <name>Mn(2+)</name>
        <dbReference type="ChEBI" id="CHEBI:29035"/>
    </cofactor>
</comment>
<comment type="caution">
    <text evidence="11">The sequence shown here is derived from an EMBL/GenBank/DDBJ whole genome shotgun (WGS) entry which is preliminary data.</text>
</comment>
<evidence type="ECO:0000256" key="3">
    <source>
        <dbReference type="ARBA" id="ARBA00022759"/>
    </source>
</evidence>
<dbReference type="PANTHER" id="PTHR34353">
    <property type="entry name" value="CRISPR-ASSOCIATED ENDONUCLEASE CAS1 1"/>
    <property type="match status" value="1"/>
</dbReference>
<evidence type="ECO:0000256" key="7">
    <source>
        <dbReference type="ARBA" id="ARBA00023125"/>
    </source>
</evidence>
<keyword evidence="12" id="KW-1185">Reference proteome</keyword>
<dbReference type="HAMAP" id="MF_01470">
    <property type="entry name" value="Cas1"/>
    <property type="match status" value="1"/>
</dbReference>
<dbReference type="Pfam" id="PF01867">
    <property type="entry name" value="Cas_Cas1"/>
    <property type="match status" value="1"/>
</dbReference>
<evidence type="ECO:0000256" key="2">
    <source>
        <dbReference type="ARBA" id="ARBA00022723"/>
    </source>
</evidence>
<dbReference type="NCBIfam" id="TIGR00287">
    <property type="entry name" value="cas1"/>
    <property type="match status" value="1"/>
</dbReference>
<dbReference type="InterPro" id="IPR042211">
    <property type="entry name" value="CRISPR-assoc_Cas1_N"/>
</dbReference>
<evidence type="ECO:0000256" key="6">
    <source>
        <dbReference type="ARBA" id="ARBA00023118"/>
    </source>
</evidence>
<evidence type="ECO:0000256" key="9">
    <source>
        <dbReference type="ARBA" id="ARBA00038592"/>
    </source>
</evidence>
<dbReference type="InterPro" id="IPR050646">
    <property type="entry name" value="Cas1"/>
</dbReference>
<dbReference type="PANTHER" id="PTHR34353:SF2">
    <property type="entry name" value="CRISPR-ASSOCIATED ENDONUCLEASE CAS1 1"/>
    <property type="match status" value="1"/>
</dbReference>
<dbReference type="NCBIfam" id="TIGR03640">
    <property type="entry name" value="cas1_DVULG"/>
    <property type="match status" value="1"/>
</dbReference>
<feature type="binding site" evidence="10">
    <location>
        <position position="249"/>
    </location>
    <ligand>
        <name>Mn(2+)</name>
        <dbReference type="ChEBI" id="CHEBI:29035"/>
    </ligand>
</feature>
<dbReference type="InterPro" id="IPR019856">
    <property type="entry name" value="CRISPR-assoc_Cas1_DVULG"/>
</dbReference>
<sequence>MKPLLNTLFVNQDEAYLALDGGNVVVVREEKELARFPLHNFEQITTFGYTGASPALMRKCAEENIALTFMSSEGRFQARVIGKMNGNVLLRREQYRRADDETASLALAKNFILGKIYNARWMIERTRRDHAMRIDEEKFQSVSDFLQTSCHEATCASDLEELRGVEGKAAVSYFSVFDDMILKQKGEFFFTERNRRPPLDNMNCLLSFLYALLMNDVGAALEGVGLDSYVGFLHRDRPGRQSLALDLMEELRPMADRTAFFMVNTKKISGKDFRLEEGGAVYLTDDGRKKILEAWHAHKEGMMTHPFLEEKIKWGLVPHVQAMLLARHLRGDLDAYPPFLWK</sequence>
<keyword evidence="5 10" id="KW-0460">Magnesium</keyword>
<dbReference type="RefSeq" id="WP_006697084.1">
    <property type="nucleotide sequence ID" value="NZ_JH376862.1"/>
</dbReference>
<evidence type="ECO:0000256" key="10">
    <source>
        <dbReference type="HAMAP-Rule" id="MF_01470"/>
    </source>
</evidence>
<keyword evidence="4 10" id="KW-0378">Hydrolase</keyword>
<dbReference type="InterPro" id="IPR002729">
    <property type="entry name" value="CRISPR-assoc_Cas1"/>
</dbReference>
<accession>A0ABN0DMU2</accession>
<dbReference type="InterPro" id="IPR042206">
    <property type="entry name" value="CRISPR-assoc_Cas1_C"/>
</dbReference>
<proteinExistence type="inferred from homology"/>